<dbReference type="GeneID" id="5887681"/>
<proteinExistence type="predicted"/>
<sequence>MRWSIAESNTGVALATQEQGTPHLFSGHIELNNSMQASRSSPLEVHVTPVLADGRVCPSTKRALHGVDLTEPAQNTLKLACPATVASAGVPHCGLTGTAQDPESGLLRLEYSVAACAACHEAWQALPANASAAASEVCRIVDVDGAQRGLGPGGLVYCAVRAINGAGAPSPTISAVYVVDTTAPSVAPFAALDLDCSCLRKFTMSHHWWGGLCVGHSCSDCELATWAEVAPDATELSVGAGVLNTSDVANGCVRVRYTDAHGHELPAAQPFTVDRTGPTLVGVTVTPDGMARYTHQHTLCGNLQTVWVSWASSDPESGVVAVRISINGTGVDQTVNHDALLPPARITIPLVVEGERYRLSVATQNGVGLWSHQALPLFRHTTEPTAACSANLAADTP</sequence>
<dbReference type="InParanoid" id="A9UQ31"/>
<organism evidence="1 2">
    <name type="scientific">Monosiga brevicollis</name>
    <name type="common">Choanoflagellate</name>
    <dbReference type="NCBI Taxonomy" id="81824"/>
    <lineage>
        <taxon>Eukaryota</taxon>
        <taxon>Choanoflagellata</taxon>
        <taxon>Craspedida</taxon>
        <taxon>Salpingoecidae</taxon>
        <taxon>Monosiga</taxon>
    </lineage>
</organism>
<evidence type="ECO:0000313" key="1">
    <source>
        <dbReference type="EMBL" id="EDQ92525.1"/>
    </source>
</evidence>
<dbReference type="RefSeq" id="XP_001742287.1">
    <property type="nucleotide sequence ID" value="XM_001742235.1"/>
</dbReference>
<dbReference type="AlphaFoldDB" id="A9UQ31"/>
<accession>A9UQ31</accession>
<keyword evidence="2" id="KW-1185">Reference proteome</keyword>
<dbReference type="Proteomes" id="UP000001357">
    <property type="component" value="Unassembled WGS sequence"/>
</dbReference>
<evidence type="ECO:0000313" key="2">
    <source>
        <dbReference type="Proteomes" id="UP000001357"/>
    </source>
</evidence>
<dbReference type="EMBL" id="CH991543">
    <property type="protein sequence ID" value="EDQ92525.1"/>
    <property type="molecule type" value="Genomic_DNA"/>
</dbReference>
<protein>
    <submittedName>
        <fullName evidence="1">Uncharacterized protein</fullName>
    </submittedName>
</protein>
<reference evidence="1 2" key="1">
    <citation type="journal article" date="2008" name="Nature">
        <title>The genome of the choanoflagellate Monosiga brevicollis and the origin of metazoans.</title>
        <authorList>
            <consortium name="JGI Sequencing"/>
            <person name="King N."/>
            <person name="Westbrook M.J."/>
            <person name="Young S.L."/>
            <person name="Kuo A."/>
            <person name="Abedin M."/>
            <person name="Chapman J."/>
            <person name="Fairclough S."/>
            <person name="Hellsten U."/>
            <person name="Isogai Y."/>
            <person name="Letunic I."/>
            <person name="Marr M."/>
            <person name="Pincus D."/>
            <person name="Putnam N."/>
            <person name="Rokas A."/>
            <person name="Wright K.J."/>
            <person name="Zuzow R."/>
            <person name="Dirks W."/>
            <person name="Good M."/>
            <person name="Goodstein D."/>
            <person name="Lemons D."/>
            <person name="Li W."/>
            <person name="Lyons J.B."/>
            <person name="Morris A."/>
            <person name="Nichols S."/>
            <person name="Richter D.J."/>
            <person name="Salamov A."/>
            <person name="Bork P."/>
            <person name="Lim W.A."/>
            <person name="Manning G."/>
            <person name="Miller W.T."/>
            <person name="McGinnis W."/>
            <person name="Shapiro H."/>
            <person name="Tjian R."/>
            <person name="Grigoriev I.V."/>
            <person name="Rokhsar D."/>
        </authorList>
    </citation>
    <scope>NUCLEOTIDE SEQUENCE [LARGE SCALE GENOMIC DNA]</scope>
    <source>
        <strain evidence="2">MX1 / ATCC 50154</strain>
    </source>
</reference>
<dbReference type="KEGG" id="mbr:MONBRDRAFT_5155"/>
<gene>
    <name evidence="1" type="ORF">MONBRDRAFT_5155</name>
</gene>
<name>A9UQ31_MONBE</name>